<dbReference type="AlphaFoldDB" id="A0A0W0FYS3"/>
<gene>
    <name evidence="1" type="ORF">WG66_5950</name>
</gene>
<dbReference type="Proteomes" id="UP000054988">
    <property type="component" value="Unassembled WGS sequence"/>
</dbReference>
<name>A0A0W0FYS3_MONRR</name>
<reference evidence="1 2" key="1">
    <citation type="submission" date="2015-12" db="EMBL/GenBank/DDBJ databases">
        <title>Draft genome sequence of Moniliophthora roreri, the causal agent of frosty pod rot of cacao.</title>
        <authorList>
            <person name="Aime M.C."/>
            <person name="Diaz-Valderrama J.R."/>
            <person name="Kijpornyongpan T."/>
            <person name="Phillips-Mora W."/>
        </authorList>
    </citation>
    <scope>NUCLEOTIDE SEQUENCE [LARGE SCALE GENOMIC DNA]</scope>
    <source>
        <strain evidence="1 2">MCA 2952</strain>
    </source>
</reference>
<comment type="caution">
    <text evidence="1">The sequence shown here is derived from an EMBL/GenBank/DDBJ whole genome shotgun (WGS) entry which is preliminary data.</text>
</comment>
<evidence type="ECO:0008006" key="3">
    <source>
        <dbReference type="Google" id="ProtNLM"/>
    </source>
</evidence>
<dbReference type="InterPro" id="IPR036047">
    <property type="entry name" value="F-box-like_dom_sf"/>
</dbReference>
<accession>A0A0W0FYS3</accession>
<dbReference type="EMBL" id="LATX01001454">
    <property type="protein sequence ID" value="KTB41476.1"/>
    <property type="molecule type" value="Genomic_DNA"/>
</dbReference>
<organism evidence="1 2">
    <name type="scientific">Moniliophthora roreri</name>
    <name type="common">Frosty pod rot fungus</name>
    <name type="synonym">Monilia roreri</name>
    <dbReference type="NCBI Taxonomy" id="221103"/>
    <lineage>
        <taxon>Eukaryota</taxon>
        <taxon>Fungi</taxon>
        <taxon>Dikarya</taxon>
        <taxon>Basidiomycota</taxon>
        <taxon>Agaricomycotina</taxon>
        <taxon>Agaricomycetes</taxon>
        <taxon>Agaricomycetidae</taxon>
        <taxon>Agaricales</taxon>
        <taxon>Marasmiineae</taxon>
        <taxon>Marasmiaceae</taxon>
        <taxon>Moniliophthora</taxon>
    </lineage>
</organism>
<evidence type="ECO:0000313" key="2">
    <source>
        <dbReference type="Proteomes" id="UP000054988"/>
    </source>
</evidence>
<sequence length="446" mass="51281">MEQDTSLRLRTQLPLEVVEIIIEPLIYSPRDLQNCALVSQTWLYAARRHLFTVVRLDPANFLSFAKLCARTYPYFSPRWVKHIVIHEPMTIPAFRSLLSHHDLVKNLPLNISTEMAALPACKQLFHENLPKLTMVGITERDWRGCVTKSRILFNQFTGVKEVSFRGSHFWDIQQQIDITVSFSALEKVSFAHARGKEHGLVQPQRQTSPLNLIQLPPALHAFQAYFVGVNTPYFLPLMKALGPQIDEWTFEFTIPMVWDLQTLDSVMSECAIAEKQRWKLVIHDSYLDFSGLGIAPLLPVFIKHLTWNNRITAVVLKGAWWYLLPHVFNSLTKEPYPREKLAFIESLTLPEYSVHSSIPIKEQLEELDIIVRHPQFQRLREVHLAVSSSFPGAELLDAGYDRASGTVKVGSSPWMTTQEKLKKLKEHMPWAKEKGILKFYAVYVAV</sequence>
<dbReference type="SUPFAM" id="SSF81383">
    <property type="entry name" value="F-box domain"/>
    <property type="match status" value="1"/>
</dbReference>
<proteinExistence type="predicted"/>
<protein>
    <recommendedName>
        <fullName evidence="3">F-box domain-containing protein</fullName>
    </recommendedName>
</protein>
<evidence type="ECO:0000313" key="1">
    <source>
        <dbReference type="EMBL" id="KTB41476.1"/>
    </source>
</evidence>